<evidence type="ECO:0000256" key="1">
    <source>
        <dbReference type="SAM" id="SignalP"/>
    </source>
</evidence>
<organism evidence="4">
    <name type="scientific">Haemonchus placei</name>
    <name type="common">Barber's pole worm</name>
    <dbReference type="NCBI Taxonomy" id="6290"/>
    <lineage>
        <taxon>Eukaryota</taxon>
        <taxon>Metazoa</taxon>
        <taxon>Ecdysozoa</taxon>
        <taxon>Nematoda</taxon>
        <taxon>Chromadorea</taxon>
        <taxon>Rhabditida</taxon>
        <taxon>Rhabditina</taxon>
        <taxon>Rhabditomorpha</taxon>
        <taxon>Strongyloidea</taxon>
        <taxon>Trichostrongylidae</taxon>
        <taxon>Haemonchus</taxon>
    </lineage>
</organism>
<keyword evidence="3" id="KW-1185">Reference proteome</keyword>
<evidence type="ECO:0000313" key="3">
    <source>
        <dbReference type="Proteomes" id="UP000268014"/>
    </source>
</evidence>
<dbReference type="Proteomes" id="UP000268014">
    <property type="component" value="Unassembled WGS sequence"/>
</dbReference>
<feature type="chain" id="PRO_5043123246" evidence="1">
    <location>
        <begin position="18"/>
        <end position="258"/>
    </location>
</feature>
<dbReference type="OMA" id="NTACLYK"/>
<proteinExistence type="predicted"/>
<sequence>MLSAFIALVFILENVVSQGSKNPFPEETVESFKTLNMRYNDKLTWSDEVAKKALEWLKSPENVKDDVIIIKGKQYFSKTDSKTLWQKVLSILEHRFDRRKKEIARLPAGTLFGCNGIIDTKLKKKESIYTACLYMKPQKSAASENSLPKDAEETFKILNSMYSDNVEWSDEWAKKALEWLKSPKSVKADLVIKGQQSFPKDDKKELWEKLLAILEHRFGKKADEIEGLPEGTIYGCNGVIDTKGEEESINTACLYKKP</sequence>
<keyword evidence="1" id="KW-0732">Signal</keyword>
<reference evidence="4" key="1">
    <citation type="submission" date="2017-02" db="UniProtKB">
        <authorList>
            <consortium name="WormBaseParasite"/>
        </authorList>
    </citation>
    <scope>IDENTIFICATION</scope>
</reference>
<dbReference type="AlphaFoldDB" id="A0A0N4VXM9"/>
<gene>
    <name evidence="2" type="ORF">HPLM_LOCUS2046</name>
</gene>
<evidence type="ECO:0000313" key="2">
    <source>
        <dbReference type="EMBL" id="VDO12689.1"/>
    </source>
</evidence>
<dbReference type="OrthoDB" id="5878485at2759"/>
<evidence type="ECO:0000313" key="4">
    <source>
        <dbReference type="WBParaSite" id="HPLM_0000204901-mRNA-1"/>
    </source>
</evidence>
<accession>A0A0N4VXM9</accession>
<dbReference type="EMBL" id="UZAF01003507">
    <property type="protein sequence ID" value="VDO12689.1"/>
    <property type="molecule type" value="Genomic_DNA"/>
</dbReference>
<protein>
    <submittedName>
        <fullName evidence="4">SCP domain-containing protein</fullName>
    </submittedName>
</protein>
<name>A0A0N4VXM9_HAEPC</name>
<dbReference type="WBParaSite" id="HPLM_0000204901-mRNA-1">
    <property type="protein sequence ID" value="HPLM_0000204901-mRNA-1"/>
    <property type="gene ID" value="HPLM_0000204901"/>
</dbReference>
<feature type="signal peptide" evidence="1">
    <location>
        <begin position="1"/>
        <end position="17"/>
    </location>
</feature>
<reference evidence="2 3" key="2">
    <citation type="submission" date="2018-11" db="EMBL/GenBank/DDBJ databases">
        <authorList>
            <consortium name="Pathogen Informatics"/>
        </authorList>
    </citation>
    <scope>NUCLEOTIDE SEQUENCE [LARGE SCALE GENOMIC DNA]</scope>
    <source>
        <strain evidence="2 3">MHpl1</strain>
    </source>
</reference>